<evidence type="ECO:0000256" key="1">
    <source>
        <dbReference type="SAM" id="MobiDB-lite"/>
    </source>
</evidence>
<comment type="caution">
    <text evidence="2">The sequence shown here is derived from an EMBL/GenBank/DDBJ whole genome shotgun (WGS) entry which is preliminary data.</text>
</comment>
<keyword evidence="3" id="KW-1185">Reference proteome</keyword>
<feature type="region of interest" description="Disordered" evidence="1">
    <location>
        <begin position="79"/>
        <end position="99"/>
    </location>
</feature>
<dbReference type="AlphaFoldDB" id="A0A9P6IHH5"/>
<dbReference type="Proteomes" id="UP000749646">
    <property type="component" value="Unassembled WGS sequence"/>
</dbReference>
<gene>
    <name evidence="2" type="ORF">BGZ65_000369</name>
</gene>
<reference evidence="2" key="1">
    <citation type="journal article" date="2020" name="Fungal Divers.">
        <title>Resolving the Mortierellaceae phylogeny through synthesis of multi-gene phylogenetics and phylogenomics.</title>
        <authorList>
            <person name="Vandepol N."/>
            <person name="Liber J."/>
            <person name="Desiro A."/>
            <person name="Na H."/>
            <person name="Kennedy M."/>
            <person name="Barry K."/>
            <person name="Grigoriev I.V."/>
            <person name="Miller A.N."/>
            <person name="O'Donnell K."/>
            <person name="Stajich J.E."/>
            <person name="Bonito G."/>
        </authorList>
    </citation>
    <scope>NUCLEOTIDE SEQUENCE</scope>
    <source>
        <strain evidence="2">MES-2147</strain>
    </source>
</reference>
<organism evidence="2 3">
    <name type="scientific">Modicella reniformis</name>
    <dbReference type="NCBI Taxonomy" id="1440133"/>
    <lineage>
        <taxon>Eukaryota</taxon>
        <taxon>Fungi</taxon>
        <taxon>Fungi incertae sedis</taxon>
        <taxon>Mucoromycota</taxon>
        <taxon>Mortierellomycotina</taxon>
        <taxon>Mortierellomycetes</taxon>
        <taxon>Mortierellales</taxon>
        <taxon>Mortierellaceae</taxon>
        <taxon>Modicella</taxon>
    </lineage>
</organism>
<name>A0A9P6IHH5_9FUNG</name>
<accession>A0A9P6IHH5</accession>
<feature type="region of interest" description="Disordered" evidence="1">
    <location>
        <begin position="1"/>
        <end position="60"/>
    </location>
</feature>
<evidence type="ECO:0000313" key="3">
    <source>
        <dbReference type="Proteomes" id="UP000749646"/>
    </source>
</evidence>
<dbReference type="EMBL" id="JAAAHW010012006">
    <property type="protein sequence ID" value="KAF9916252.1"/>
    <property type="molecule type" value="Genomic_DNA"/>
</dbReference>
<feature type="non-terminal residue" evidence="2">
    <location>
        <position position="1"/>
    </location>
</feature>
<protein>
    <submittedName>
        <fullName evidence="2">Uncharacterized protein</fullName>
    </submittedName>
</protein>
<feature type="compositionally biased region" description="Gly residues" evidence="1">
    <location>
        <begin position="89"/>
        <end position="99"/>
    </location>
</feature>
<sequence length="99" mass="10147">MEASRSVPDPSTDDLNEQFAARLNADTSPHAGQLNTTALPNPWAPPPRPQHTARFPMFPGMPGMPGMAANSPGGMGGFNPFASPFAGPDGHGTGAGAQH</sequence>
<evidence type="ECO:0000313" key="2">
    <source>
        <dbReference type="EMBL" id="KAF9916252.1"/>
    </source>
</evidence>
<proteinExistence type="predicted"/>